<gene>
    <name evidence="4" type="ORF">EDB81DRAFT_63987</name>
</gene>
<evidence type="ECO:0000313" key="5">
    <source>
        <dbReference type="Proteomes" id="UP000738349"/>
    </source>
</evidence>
<dbReference type="PANTHER" id="PTHR10039">
    <property type="entry name" value="AMELOGENIN"/>
    <property type="match status" value="1"/>
</dbReference>
<organism evidence="4 5">
    <name type="scientific">Dactylonectria macrodidyma</name>
    <dbReference type="NCBI Taxonomy" id="307937"/>
    <lineage>
        <taxon>Eukaryota</taxon>
        <taxon>Fungi</taxon>
        <taxon>Dikarya</taxon>
        <taxon>Ascomycota</taxon>
        <taxon>Pezizomycotina</taxon>
        <taxon>Sordariomycetes</taxon>
        <taxon>Hypocreomycetidae</taxon>
        <taxon>Hypocreales</taxon>
        <taxon>Nectriaceae</taxon>
        <taxon>Dactylonectria</taxon>
    </lineage>
</organism>
<keyword evidence="2" id="KW-1133">Transmembrane helix</keyword>
<feature type="transmembrane region" description="Helical" evidence="2">
    <location>
        <begin position="61"/>
        <end position="80"/>
    </location>
</feature>
<feature type="transmembrane region" description="Helical" evidence="2">
    <location>
        <begin position="92"/>
        <end position="109"/>
    </location>
</feature>
<dbReference type="PANTHER" id="PTHR10039:SF16">
    <property type="entry name" value="GPI INOSITOL-DEACYLASE"/>
    <property type="match status" value="1"/>
</dbReference>
<reference evidence="4" key="1">
    <citation type="journal article" date="2021" name="Nat. Commun.">
        <title>Genetic determinants of endophytism in the Arabidopsis root mycobiome.</title>
        <authorList>
            <person name="Mesny F."/>
            <person name="Miyauchi S."/>
            <person name="Thiergart T."/>
            <person name="Pickel B."/>
            <person name="Atanasova L."/>
            <person name="Karlsson M."/>
            <person name="Huettel B."/>
            <person name="Barry K.W."/>
            <person name="Haridas S."/>
            <person name="Chen C."/>
            <person name="Bauer D."/>
            <person name="Andreopoulos W."/>
            <person name="Pangilinan J."/>
            <person name="LaButti K."/>
            <person name="Riley R."/>
            <person name="Lipzen A."/>
            <person name="Clum A."/>
            <person name="Drula E."/>
            <person name="Henrissat B."/>
            <person name="Kohler A."/>
            <person name="Grigoriev I.V."/>
            <person name="Martin F.M."/>
            <person name="Hacquard S."/>
        </authorList>
    </citation>
    <scope>NUCLEOTIDE SEQUENCE</scope>
    <source>
        <strain evidence="4">MPI-CAGE-AT-0147</strain>
    </source>
</reference>
<proteinExistence type="predicted"/>
<evidence type="ECO:0000259" key="3">
    <source>
        <dbReference type="Pfam" id="PF24883"/>
    </source>
</evidence>
<dbReference type="Proteomes" id="UP000738349">
    <property type="component" value="Unassembled WGS sequence"/>
</dbReference>
<dbReference type="SUPFAM" id="SSF52540">
    <property type="entry name" value="P-loop containing nucleoside triphosphate hydrolases"/>
    <property type="match status" value="1"/>
</dbReference>
<sequence>MKELLGLVKASQILHGTPSWLNAPDIAINYNEISKKKHSGTGVWFAKGPSFTTWLTKNNSLLWLNVFAGCGKSVLCSTAIQHTFRYQRSNPSIGIASFFFFFFFFFFTFNNEGKQNTSAMLRSLVLQLSAQLSDDHAVLTRLHRSCPNGSPSEFALVDSLHKLIQSLDHVYVLLDTLDESPRDKYQRDVLQALADIRGWSLLGLRLLVTSRDEADIRDALQSQSGEDISLRNADVSLDISSYISSYLRNTSSLQRWKPFHDRIEKALVEGANGVFRWVQCQFTTLESCPSSDHRLQHLLESLPPSLGKTYERMLLNIEEDSVEDARRLLMLLCVSNEPLSVEEVIEGMPWSWEMS</sequence>
<dbReference type="OrthoDB" id="195446at2759"/>
<dbReference type="EMBL" id="JAGMUV010000011">
    <property type="protein sequence ID" value="KAH7140751.1"/>
    <property type="molecule type" value="Genomic_DNA"/>
</dbReference>
<keyword evidence="5" id="KW-1185">Reference proteome</keyword>
<dbReference type="InterPro" id="IPR056884">
    <property type="entry name" value="NPHP3-like_N"/>
</dbReference>
<evidence type="ECO:0000313" key="4">
    <source>
        <dbReference type="EMBL" id="KAH7140751.1"/>
    </source>
</evidence>
<comment type="caution">
    <text evidence="4">The sequence shown here is derived from an EMBL/GenBank/DDBJ whole genome shotgun (WGS) entry which is preliminary data.</text>
</comment>
<accession>A0A9P9EPG9</accession>
<keyword evidence="2" id="KW-0472">Membrane</keyword>
<keyword evidence="2" id="KW-0812">Transmembrane</keyword>
<name>A0A9P9EPG9_9HYPO</name>
<dbReference type="InterPro" id="IPR027417">
    <property type="entry name" value="P-loop_NTPase"/>
</dbReference>
<protein>
    <recommendedName>
        <fullName evidence="3">Nephrocystin 3-like N-terminal domain-containing protein</fullName>
    </recommendedName>
</protein>
<evidence type="ECO:0000256" key="2">
    <source>
        <dbReference type="SAM" id="Phobius"/>
    </source>
</evidence>
<dbReference type="Gene3D" id="3.40.50.300">
    <property type="entry name" value="P-loop containing nucleotide triphosphate hydrolases"/>
    <property type="match status" value="1"/>
</dbReference>
<keyword evidence="1" id="KW-0677">Repeat</keyword>
<dbReference type="AlphaFoldDB" id="A0A9P9EPG9"/>
<dbReference type="Pfam" id="PF24883">
    <property type="entry name" value="NPHP3_N"/>
    <property type="match status" value="1"/>
</dbReference>
<feature type="domain" description="Nephrocystin 3-like N-terminal" evidence="3">
    <location>
        <begin position="40"/>
        <end position="211"/>
    </location>
</feature>
<evidence type="ECO:0000256" key="1">
    <source>
        <dbReference type="ARBA" id="ARBA00022737"/>
    </source>
</evidence>